<evidence type="ECO:0000313" key="2">
    <source>
        <dbReference type="Proteomes" id="UP000323426"/>
    </source>
</evidence>
<name>A0A5M6DCD5_9BACT</name>
<keyword evidence="2" id="KW-1185">Reference proteome</keyword>
<gene>
    <name evidence="1" type="ORF">F0145_17910</name>
</gene>
<sequence>MHTISKKKLVYPVSKKLRKYLHTYDRERKLPLGYEDLTHYTESFPYFDKQGQDTLWQIVLYEQHLREEINQGLTMIYALLKTDGDISVMEHLEVSRVDYCTFGNTNPFRVQIKNQLNDNYDYFYVKRADASRIYGLELEHILSPSRINYLVDGETLIEEHIAGIPGDVFIKEYLHRPNTNLVRIAKEFVKFNERCFIRLLGDMRSYNYVIDVTPDFEDEQYRVRSIDFDQQSYEGRKVMYLPQFFKDNNKVVELVLKLLKPQTVQQYLSEERTLLYHRLKLARYRLKDLIDIMRTDTISTAEKIEQLKKDLAEHHQSEEFLRCNNMGDLVRLNLKTILTREPRIVVNVQRKQSPGNLKKRS</sequence>
<organism evidence="1 2">
    <name type="scientific">Adhaeribacter rhizoryzae</name>
    <dbReference type="NCBI Taxonomy" id="2607907"/>
    <lineage>
        <taxon>Bacteria</taxon>
        <taxon>Pseudomonadati</taxon>
        <taxon>Bacteroidota</taxon>
        <taxon>Cytophagia</taxon>
        <taxon>Cytophagales</taxon>
        <taxon>Hymenobacteraceae</taxon>
        <taxon>Adhaeribacter</taxon>
    </lineage>
</organism>
<proteinExistence type="predicted"/>
<dbReference type="EMBL" id="VWSF01000016">
    <property type="protein sequence ID" value="KAA5542815.1"/>
    <property type="molecule type" value="Genomic_DNA"/>
</dbReference>
<dbReference type="RefSeq" id="WP_150090469.1">
    <property type="nucleotide sequence ID" value="NZ_VWSF01000016.1"/>
</dbReference>
<dbReference type="Proteomes" id="UP000323426">
    <property type="component" value="Unassembled WGS sequence"/>
</dbReference>
<evidence type="ECO:0000313" key="1">
    <source>
        <dbReference type="EMBL" id="KAA5542815.1"/>
    </source>
</evidence>
<reference evidence="1 2" key="1">
    <citation type="submission" date="2019-09" db="EMBL/GenBank/DDBJ databases">
        <title>Genome sequence and assembly of Adhaeribacter sp.</title>
        <authorList>
            <person name="Chhetri G."/>
        </authorList>
    </citation>
    <scope>NUCLEOTIDE SEQUENCE [LARGE SCALE GENOMIC DNA]</scope>
    <source>
        <strain evidence="1 2">DK36</strain>
    </source>
</reference>
<protein>
    <submittedName>
        <fullName evidence="1">Uncharacterized protein</fullName>
    </submittedName>
</protein>
<comment type="caution">
    <text evidence="1">The sequence shown here is derived from an EMBL/GenBank/DDBJ whole genome shotgun (WGS) entry which is preliminary data.</text>
</comment>
<accession>A0A5M6DCD5</accession>
<dbReference type="AlphaFoldDB" id="A0A5M6DCD5"/>